<keyword evidence="9 14" id="KW-0472">Membrane</keyword>
<comment type="catalytic activity">
    <reaction evidence="13 14">
        <text>di-trans,octa-cis-undecaprenyl diphosphate + H2O = di-trans,octa-cis-undecaprenyl phosphate + phosphate + H(+)</text>
        <dbReference type="Rhea" id="RHEA:28094"/>
        <dbReference type="ChEBI" id="CHEBI:15377"/>
        <dbReference type="ChEBI" id="CHEBI:15378"/>
        <dbReference type="ChEBI" id="CHEBI:43474"/>
        <dbReference type="ChEBI" id="CHEBI:58405"/>
        <dbReference type="ChEBI" id="CHEBI:60392"/>
        <dbReference type="EC" id="3.6.1.27"/>
    </reaction>
</comment>
<keyword evidence="8 14" id="KW-1133">Transmembrane helix</keyword>
<evidence type="ECO:0000256" key="4">
    <source>
        <dbReference type="ARBA" id="ARBA00021581"/>
    </source>
</evidence>
<evidence type="ECO:0000256" key="3">
    <source>
        <dbReference type="ARBA" id="ARBA00012374"/>
    </source>
</evidence>
<protein>
    <recommendedName>
        <fullName evidence="4 14">Undecaprenyl-diphosphatase</fullName>
        <ecNumber evidence="3 14">3.6.1.27</ecNumber>
    </recommendedName>
    <alternativeName>
        <fullName evidence="12 14">Bacitracin resistance protein</fullName>
    </alternativeName>
    <alternativeName>
        <fullName evidence="11 14">Undecaprenyl pyrophosphate phosphatase</fullName>
    </alternativeName>
</protein>
<comment type="subcellular location">
    <subcellularLocation>
        <location evidence="1 14">Cell membrane</location>
        <topology evidence="1 14">Multi-pass membrane protein</topology>
    </subcellularLocation>
</comment>
<evidence type="ECO:0000256" key="12">
    <source>
        <dbReference type="ARBA" id="ARBA00032932"/>
    </source>
</evidence>
<dbReference type="Proteomes" id="UP000705867">
    <property type="component" value="Unassembled WGS sequence"/>
</dbReference>
<comment type="similarity">
    <text evidence="2 14">Belongs to the UppP family.</text>
</comment>
<evidence type="ECO:0000256" key="6">
    <source>
        <dbReference type="ARBA" id="ARBA00022692"/>
    </source>
</evidence>
<feature type="transmembrane region" description="Helical" evidence="14">
    <location>
        <begin position="107"/>
        <end position="123"/>
    </location>
</feature>
<feature type="transmembrane region" description="Helical" evidence="14">
    <location>
        <begin position="236"/>
        <end position="255"/>
    </location>
</feature>
<evidence type="ECO:0000256" key="9">
    <source>
        <dbReference type="ARBA" id="ARBA00023136"/>
    </source>
</evidence>
<keyword evidence="14" id="KW-0573">Peptidoglycan synthesis</keyword>
<feature type="transmembrane region" description="Helical" evidence="14">
    <location>
        <begin position="20"/>
        <end position="38"/>
    </location>
</feature>
<keyword evidence="10 14" id="KW-0046">Antibiotic resistance</keyword>
<evidence type="ECO:0000256" key="8">
    <source>
        <dbReference type="ARBA" id="ARBA00022989"/>
    </source>
</evidence>
<sequence length="257" mass="28500">MENDFFRAIILGIVQGLTEFLPVSSTAHLILFPWFFGWRGQVDTLAFDVALHGGTLLALLVCFYRDWVHLFLNDRRMLAYILAGIVPAGAAGILLNKHIESTLRNPLLIIFTLIGFGVLMVMAERLSRKSRECVSMSDSLFVGVAQAIALVPGVSRSGITITAGLFKDLTRESAARFSFLLSTPVVAGAVLLEGRKLVASPEVYHFDIILTGIIASFVSGYLAIRFLLGFLKRHPLHVFVYYRFALAAIIGVWWLRQ</sequence>
<evidence type="ECO:0000256" key="13">
    <source>
        <dbReference type="ARBA" id="ARBA00047594"/>
    </source>
</evidence>
<keyword evidence="5 14" id="KW-1003">Cell membrane</keyword>
<proteinExistence type="inferred from homology"/>
<dbReference type="GO" id="GO:0009252">
    <property type="term" value="P:peptidoglycan biosynthetic process"/>
    <property type="evidence" value="ECO:0007669"/>
    <property type="project" value="UniProtKB-KW"/>
</dbReference>
<feature type="transmembrane region" description="Helical" evidence="14">
    <location>
        <begin position="204"/>
        <end position="224"/>
    </location>
</feature>
<evidence type="ECO:0000256" key="5">
    <source>
        <dbReference type="ARBA" id="ARBA00022475"/>
    </source>
</evidence>
<feature type="transmembrane region" description="Helical" evidence="14">
    <location>
        <begin position="77"/>
        <end position="95"/>
    </location>
</feature>
<keyword evidence="7 14" id="KW-0378">Hydrolase</keyword>
<dbReference type="EMBL" id="JAIOIV010000132">
    <property type="protein sequence ID" value="MBZ0157952.1"/>
    <property type="molecule type" value="Genomic_DNA"/>
</dbReference>
<accession>A0A953M2W5</accession>
<feature type="transmembrane region" description="Helical" evidence="14">
    <location>
        <begin position="174"/>
        <end position="192"/>
    </location>
</feature>
<evidence type="ECO:0000256" key="2">
    <source>
        <dbReference type="ARBA" id="ARBA00010621"/>
    </source>
</evidence>
<keyword evidence="14" id="KW-0133">Cell shape</keyword>
<dbReference type="Pfam" id="PF02673">
    <property type="entry name" value="BacA"/>
    <property type="match status" value="1"/>
</dbReference>
<keyword evidence="14" id="KW-0961">Cell wall biogenesis/degradation</keyword>
<evidence type="ECO:0000256" key="1">
    <source>
        <dbReference type="ARBA" id="ARBA00004651"/>
    </source>
</evidence>
<comment type="miscellaneous">
    <text evidence="14">Bacitracin is thought to be involved in the inhibition of peptidoglycan synthesis by sequestering undecaprenyl diphosphate, thereby reducing the pool of lipid carrier available.</text>
</comment>
<evidence type="ECO:0000313" key="15">
    <source>
        <dbReference type="EMBL" id="MBZ0157952.1"/>
    </source>
</evidence>
<dbReference type="EC" id="3.6.1.27" evidence="3 14"/>
<dbReference type="HAMAP" id="MF_01006">
    <property type="entry name" value="Undec_diphosphatase"/>
    <property type="match status" value="1"/>
</dbReference>
<dbReference type="GO" id="GO:0071555">
    <property type="term" value="P:cell wall organization"/>
    <property type="evidence" value="ECO:0007669"/>
    <property type="project" value="UniProtKB-KW"/>
</dbReference>
<keyword evidence="6 14" id="KW-0812">Transmembrane</keyword>
<dbReference type="InterPro" id="IPR003824">
    <property type="entry name" value="UppP"/>
</dbReference>
<dbReference type="PANTHER" id="PTHR30622:SF4">
    <property type="entry name" value="UNDECAPRENYL-DIPHOSPHATASE"/>
    <property type="match status" value="1"/>
</dbReference>
<organism evidence="15 16">
    <name type="scientific">Candidatus Nitrobium versatile</name>
    <dbReference type="NCBI Taxonomy" id="2884831"/>
    <lineage>
        <taxon>Bacteria</taxon>
        <taxon>Pseudomonadati</taxon>
        <taxon>Nitrospirota</taxon>
        <taxon>Nitrospiria</taxon>
        <taxon>Nitrospirales</taxon>
        <taxon>Nitrospiraceae</taxon>
        <taxon>Candidatus Nitrobium</taxon>
    </lineage>
</organism>
<evidence type="ECO:0000313" key="16">
    <source>
        <dbReference type="Proteomes" id="UP000705867"/>
    </source>
</evidence>
<dbReference type="GO" id="GO:0005886">
    <property type="term" value="C:plasma membrane"/>
    <property type="evidence" value="ECO:0007669"/>
    <property type="project" value="UniProtKB-SubCell"/>
</dbReference>
<feature type="transmembrane region" description="Helical" evidence="14">
    <location>
        <begin position="44"/>
        <end position="65"/>
    </location>
</feature>
<evidence type="ECO:0000256" key="7">
    <source>
        <dbReference type="ARBA" id="ARBA00022801"/>
    </source>
</evidence>
<dbReference type="GO" id="GO:0050380">
    <property type="term" value="F:undecaprenyl-diphosphatase activity"/>
    <property type="evidence" value="ECO:0007669"/>
    <property type="project" value="UniProtKB-UniRule"/>
</dbReference>
<dbReference type="AlphaFoldDB" id="A0A953M2W5"/>
<dbReference type="GO" id="GO:0008360">
    <property type="term" value="P:regulation of cell shape"/>
    <property type="evidence" value="ECO:0007669"/>
    <property type="project" value="UniProtKB-KW"/>
</dbReference>
<comment type="caution">
    <text evidence="15">The sequence shown here is derived from an EMBL/GenBank/DDBJ whole genome shotgun (WGS) entry which is preliminary data.</text>
</comment>
<comment type="function">
    <text evidence="14">Catalyzes the dephosphorylation of undecaprenyl diphosphate (UPP). Confers resistance to bacitracin.</text>
</comment>
<gene>
    <name evidence="14" type="primary">uppP</name>
    <name evidence="15" type="ORF">K8I29_17275</name>
</gene>
<dbReference type="GO" id="GO:0046677">
    <property type="term" value="P:response to antibiotic"/>
    <property type="evidence" value="ECO:0007669"/>
    <property type="project" value="UniProtKB-UniRule"/>
</dbReference>
<name>A0A953M2W5_9BACT</name>
<evidence type="ECO:0000256" key="14">
    <source>
        <dbReference type="HAMAP-Rule" id="MF_01006"/>
    </source>
</evidence>
<evidence type="ECO:0000256" key="11">
    <source>
        <dbReference type="ARBA" id="ARBA00032707"/>
    </source>
</evidence>
<reference evidence="15" key="1">
    <citation type="journal article" date="2021" name="bioRxiv">
        <title>Unraveling nitrogen, sulfur and carbon metabolic pathways and microbial community transcriptional responses to substrate deprivation and toxicity stresses in a bioreactor mimicking anoxic brackish coastal sediment conditions.</title>
        <authorList>
            <person name="Martins P.D."/>
            <person name="Echeveste M.J."/>
            <person name="Arshad A."/>
            <person name="Kurth J."/>
            <person name="Ouboter H."/>
            <person name="Jetten M.S.M."/>
            <person name="Welte C.U."/>
        </authorList>
    </citation>
    <scope>NUCLEOTIDE SEQUENCE</scope>
    <source>
        <strain evidence="15">MAG_39</strain>
    </source>
</reference>
<reference evidence="15" key="2">
    <citation type="submission" date="2021-08" db="EMBL/GenBank/DDBJ databases">
        <authorList>
            <person name="Dalcin Martins P."/>
        </authorList>
    </citation>
    <scope>NUCLEOTIDE SEQUENCE</scope>
    <source>
        <strain evidence="15">MAG_39</strain>
    </source>
</reference>
<evidence type="ECO:0000256" key="10">
    <source>
        <dbReference type="ARBA" id="ARBA00023251"/>
    </source>
</evidence>
<dbReference type="PANTHER" id="PTHR30622">
    <property type="entry name" value="UNDECAPRENYL-DIPHOSPHATASE"/>
    <property type="match status" value="1"/>
</dbReference>